<gene>
    <name evidence="1" type="ORF">SCLCIDRAFT_1214730</name>
</gene>
<dbReference type="EMBL" id="KN822039">
    <property type="protein sequence ID" value="KIM62928.1"/>
    <property type="molecule type" value="Genomic_DNA"/>
</dbReference>
<dbReference type="OrthoDB" id="5397701at2759"/>
<dbReference type="AlphaFoldDB" id="A0A0C2ZMV7"/>
<dbReference type="PANTHER" id="PTHR37331">
    <property type="entry name" value="YALI0F11671P"/>
    <property type="match status" value="1"/>
</dbReference>
<dbReference type="STRING" id="1036808.A0A0C2ZMV7"/>
<dbReference type="HOGENOM" id="CLU_080764_0_1_1"/>
<proteinExistence type="predicted"/>
<name>A0A0C2ZMV7_9AGAM</name>
<evidence type="ECO:0000313" key="2">
    <source>
        <dbReference type="Proteomes" id="UP000053989"/>
    </source>
</evidence>
<dbReference type="PANTHER" id="PTHR37331:SF1">
    <property type="entry name" value="YALI0F11671P"/>
    <property type="match status" value="1"/>
</dbReference>
<organism evidence="1 2">
    <name type="scientific">Scleroderma citrinum Foug A</name>
    <dbReference type="NCBI Taxonomy" id="1036808"/>
    <lineage>
        <taxon>Eukaryota</taxon>
        <taxon>Fungi</taxon>
        <taxon>Dikarya</taxon>
        <taxon>Basidiomycota</taxon>
        <taxon>Agaricomycotina</taxon>
        <taxon>Agaricomycetes</taxon>
        <taxon>Agaricomycetidae</taxon>
        <taxon>Boletales</taxon>
        <taxon>Sclerodermatineae</taxon>
        <taxon>Sclerodermataceae</taxon>
        <taxon>Scleroderma</taxon>
    </lineage>
</organism>
<evidence type="ECO:0000313" key="1">
    <source>
        <dbReference type="EMBL" id="KIM62928.1"/>
    </source>
</evidence>
<protein>
    <submittedName>
        <fullName evidence="1">Uncharacterized protein</fullName>
    </submittedName>
</protein>
<reference evidence="1 2" key="1">
    <citation type="submission" date="2014-04" db="EMBL/GenBank/DDBJ databases">
        <authorList>
            <consortium name="DOE Joint Genome Institute"/>
            <person name="Kuo A."/>
            <person name="Kohler A."/>
            <person name="Nagy L.G."/>
            <person name="Floudas D."/>
            <person name="Copeland A."/>
            <person name="Barry K.W."/>
            <person name="Cichocki N."/>
            <person name="Veneault-Fourrey C."/>
            <person name="LaButti K."/>
            <person name="Lindquist E.A."/>
            <person name="Lipzen A."/>
            <person name="Lundell T."/>
            <person name="Morin E."/>
            <person name="Murat C."/>
            <person name="Sun H."/>
            <person name="Tunlid A."/>
            <person name="Henrissat B."/>
            <person name="Grigoriev I.V."/>
            <person name="Hibbett D.S."/>
            <person name="Martin F."/>
            <person name="Nordberg H.P."/>
            <person name="Cantor M.N."/>
            <person name="Hua S.X."/>
        </authorList>
    </citation>
    <scope>NUCLEOTIDE SEQUENCE [LARGE SCALE GENOMIC DNA]</scope>
    <source>
        <strain evidence="1 2">Foug A</strain>
    </source>
</reference>
<reference evidence="2" key="2">
    <citation type="submission" date="2015-01" db="EMBL/GenBank/DDBJ databases">
        <title>Evolutionary Origins and Diversification of the Mycorrhizal Mutualists.</title>
        <authorList>
            <consortium name="DOE Joint Genome Institute"/>
            <consortium name="Mycorrhizal Genomics Consortium"/>
            <person name="Kohler A."/>
            <person name="Kuo A."/>
            <person name="Nagy L.G."/>
            <person name="Floudas D."/>
            <person name="Copeland A."/>
            <person name="Barry K.W."/>
            <person name="Cichocki N."/>
            <person name="Veneault-Fourrey C."/>
            <person name="LaButti K."/>
            <person name="Lindquist E.A."/>
            <person name="Lipzen A."/>
            <person name="Lundell T."/>
            <person name="Morin E."/>
            <person name="Murat C."/>
            <person name="Riley R."/>
            <person name="Ohm R."/>
            <person name="Sun H."/>
            <person name="Tunlid A."/>
            <person name="Henrissat B."/>
            <person name="Grigoriev I.V."/>
            <person name="Hibbett D.S."/>
            <person name="Martin F."/>
        </authorList>
    </citation>
    <scope>NUCLEOTIDE SEQUENCE [LARGE SCALE GENOMIC DNA]</scope>
    <source>
        <strain evidence="2">Foug A</strain>
    </source>
</reference>
<accession>A0A0C2ZMV7</accession>
<dbReference type="Proteomes" id="UP000053989">
    <property type="component" value="Unassembled WGS sequence"/>
</dbReference>
<dbReference type="InParanoid" id="A0A0C2ZMV7"/>
<keyword evidence="2" id="KW-1185">Reference proteome</keyword>
<sequence length="255" mass="28306">MKLTSTRLRLTPSTRVYHGPACLPVRFIARDYHRLTPNLTNVPLRPYRVMLSHFSKDLLAGSLFARRRGSSQAPTSDPSRPDLFYHLVSVPHPVDPSVFTPAYAVSFLSTPPPSSKSATIIGWLPAITQEVGAGDVEAGLNDFVENVEFRHLMQDTVQQGLREGVDKMWTNNALQLQHGWMHIYDSRNIPALGRVGDPDDIIGSVLVEDSQILPDTYQAMPSYRLCTSDGPIQLTEGLANKLKSILEDVASREES</sequence>